<dbReference type="STRING" id="1499966.U14_01081"/>
<dbReference type="PANTHER" id="PTHR30151">
    <property type="entry name" value="ALKANE SULFONATE ABC TRANSPORTER-RELATED, MEMBRANE SUBUNIT"/>
    <property type="match status" value="1"/>
</dbReference>
<dbReference type="PROSITE" id="PS50928">
    <property type="entry name" value="ABC_TM1"/>
    <property type="match status" value="1"/>
</dbReference>
<keyword evidence="5 7" id="KW-1133">Transmembrane helix</keyword>
<evidence type="ECO:0000256" key="1">
    <source>
        <dbReference type="ARBA" id="ARBA00004651"/>
    </source>
</evidence>
<dbReference type="PANTHER" id="PTHR30151:SF0">
    <property type="entry name" value="ABC TRANSPORTER PERMEASE PROTEIN MJ0413-RELATED"/>
    <property type="match status" value="1"/>
</dbReference>
<dbReference type="SUPFAM" id="SSF161098">
    <property type="entry name" value="MetI-like"/>
    <property type="match status" value="1"/>
</dbReference>
<evidence type="ECO:0000256" key="7">
    <source>
        <dbReference type="RuleBase" id="RU363032"/>
    </source>
</evidence>
<keyword evidence="10" id="KW-1185">Reference proteome</keyword>
<evidence type="ECO:0000256" key="2">
    <source>
        <dbReference type="ARBA" id="ARBA00022448"/>
    </source>
</evidence>
<gene>
    <name evidence="9" type="ORF">U14_01081</name>
</gene>
<dbReference type="InterPro" id="IPR035906">
    <property type="entry name" value="MetI-like_sf"/>
</dbReference>
<dbReference type="EMBL" id="DF820455">
    <property type="protein sequence ID" value="GAK49857.1"/>
    <property type="molecule type" value="Genomic_DNA"/>
</dbReference>
<comment type="similarity">
    <text evidence="7">Belongs to the binding-protein-dependent transport system permease family.</text>
</comment>
<feature type="transmembrane region" description="Helical" evidence="7">
    <location>
        <begin position="99"/>
        <end position="118"/>
    </location>
</feature>
<sequence>MTRFRAFFTAIRNNLFALVLFLVAWAAASLFFPPYIVPSPLAVLRETPVYFQPAMLHHLFVTLYRVSVGFVIAVCGGTLLAIIAAPLRKTAQLTTLMSLFEVLPGMIVGIIFLLIFGLGHGVPIGLVAFLTLPAIAINTSGGLAKKNRLLEDYLRSIGGTRRHILRNIYLPVLVPTLQSNLTMGFSQALKIVILGEFIGSQDGIGYLLNVAKIYFNMNAVFFHLSIVLLFMLVFQVTQQLLFLLCLGKYFYAE</sequence>
<evidence type="ECO:0000259" key="8">
    <source>
        <dbReference type="PROSITE" id="PS50928"/>
    </source>
</evidence>
<accession>A0A0S6VWP9</accession>
<feature type="domain" description="ABC transmembrane type-1" evidence="8">
    <location>
        <begin position="59"/>
        <end position="242"/>
    </location>
</feature>
<keyword evidence="2 7" id="KW-0813">Transport</keyword>
<dbReference type="GO" id="GO:0005886">
    <property type="term" value="C:plasma membrane"/>
    <property type="evidence" value="ECO:0007669"/>
    <property type="project" value="UniProtKB-SubCell"/>
</dbReference>
<evidence type="ECO:0000313" key="10">
    <source>
        <dbReference type="Proteomes" id="UP000030700"/>
    </source>
</evidence>
<evidence type="ECO:0000256" key="4">
    <source>
        <dbReference type="ARBA" id="ARBA00022692"/>
    </source>
</evidence>
<reference evidence="9" key="1">
    <citation type="journal article" date="2015" name="PeerJ">
        <title>First genomic representation of candidate bacterial phylum KSB3 points to enhanced environmental sensing as a trigger of wastewater bulking.</title>
        <authorList>
            <person name="Sekiguchi Y."/>
            <person name="Ohashi A."/>
            <person name="Parks D.H."/>
            <person name="Yamauchi T."/>
            <person name="Tyson G.W."/>
            <person name="Hugenholtz P."/>
        </authorList>
    </citation>
    <scope>NUCLEOTIDE SEQUENCE [LARGE SCALE GENOMIC DNA]</scope>
</reference>
<evidence type="ECO:0000256" key="6">
    <source>
        <dbReference type="ARBA" id="ARBA00023136"/>
    </source>
</evidence>
<dbReference type="CDD" id="cd06261">
    <property type="entry name" value="TM_PBP2"/>
    <property type="match status" value="1"/>
</dbReference>
<dbReference type="Gene3D" id="1.10.3720.10">
    <property type="entry name" value="MetI-like"/>
    <property type="match status" value="1"/>
</dbReference>
<dbReference type="HOGENOM" id="CLU_1080629_0_0_0"/>
<dbReference type="AlphaFoldDB" id="A0A0S6VWP9"/>
<dbReference type="InterPro" id="IPR000515">
    <property type="entry name" value="MetI-like"/>
</dbReference>
<feature type="transmembrane region" description="Helical" evidence="7">
    <location>
        <begin position="213"/>
        <end position="234"/>
    </location>
</feature>
<dbReference type="GO" id="GO:0055085">
    <property type="term" value="P:transmembrane transport"/>
    <property type="evidence" value="ECO:0007669"/>
    <property type="project" value="InterPro"/>
</dbReference>
<keyword evidence="6 7" id="KW-0472">Membrane</keyword>
<proteinExistence type="inferred from homology"/>
<dbReference type="Proteomes" id="UP000030700">
    <property type="component" value="Unassembled WGS sequence"/>
</dbReference>
<feature type="transmembrane region" description="Helical" evidence="7">
    <location>
        <begin position="124"/>
        <end position="144"/>
    </location>
</feature>
<feature type="transmembrane region" description="Helical" evidence="7">
    <location>
        <begin position="62"/>
        <end position="87"/>
    </location>
</feature>
<name>A0A0S6VWP9_9BACT</name>
<evidence type="ECO:0000256" key="5">
    <source>
        <dbReference type="ARBA" id="ARBA00022989"/>
    </source>
</evidence>
<keyword evidence="4 7" id="KW-0812">Transmembrane</keyword>
<protein>
    <submittedName>
        <fullName evidence="9">SsuC protein</fullName>
    </submittedName>
</protein>
<dbReference type="Pfam" id="PF00528">
    <property type="entry name" value="BPD_transp_1"/>
    <property type="match status" value="1"/>
</dbReference>
<organism evidence="9">
    <name type="scientific">Candidatus Moduliflexus flocculans</name>
    <dbReference type="NCBI Taxonomy" id="1499966"/>
    <lineage>
        <taxon>Bacteria</taxon>
        <taxon>Candidatus Moduliflexota</taxon>
        <taxon>Candidatus Moduliflexia</taxon>
        <taxon>Candidatus Moduliflexales</taxon>
        <taxon>Candidatus Moduliflexaceae</taxon>
    </lineage>
</organism>
<comment type="subcellular location">
    <subcellularLocation>
        <location evidence="1 7">Cell membrane</location>
        <topology evidence="1 7">Multi-pass membrane protein</topology>
    </subcellularLocation>
</comment>
<evidence type="ECO:0000256" key="3">
    <source>
        <dbReference type="ARBA" id="ARBA00022475"/>
    </source>
</evidence>
<evidence type="ECO:0000313" key="9">
    <source>
        <dbReference type="EMBL" id="GAK49857.1"/>
    </source>
</evidence>
<keyword evidence="3" id="KW-1003">Cell membrane</keyword>